<feature type="transmembrane region" description="Helical" evidence="1">
    <location>
        <begin position="138"/>
        <end position="157"/>
    </location>
</feature>
<dbReference type="STRING" id="1802424.A2480_01040"/>
<accession>A0A1F7WCW9</accession>
<dbReference type="AlphaFoldDB" id="A0A1F7WCW9"/>
<keyword evidence="1" id="KW-1133">Transmembrane helix</keyword>
<evidence type="ECO:0000256" key="1">
    <source>
        <dbReference type="SAM" id="Phobius"/>
    </source>
</evidence>
<evidence type="ECO:0000313" key="2">
    <source>
        <dbReference type="EMBL" id="OGM00674.1"/>
    </source>
</evidence>
<dbReference type="InterPro" id="IPR043993">
    <property type="entry name" value="T4SS_pilin"/>
</dbReference>
<sequence length="181" mass="18461">MIGFRPMILIGLKTIPTVWQKLAVGLTVFLLAVLPLTTLALPGAEEAAVSATGEAGAGAAAVNAPGYRPNVGLINTVNSDTGRESGVGRISGLGTLTGSVMGQAIGMIGVLFFLLMLYAGALWMTAGGVEEKISKAKSIMSGAVIGLVLVFAAYYLLDFILGAIYQGFGIESAPVEPVDAS</sequence>
<keyword evidence="1" id="KW-0472">Membrane</keyword>
<evidence type="ECO:0000313" key="3">
    <source>
        <dbReference type="Proteomes" id="UP000176988"/>
    </source>
</evidence>
<feature type="transmembrane region" description="Helical" evidence="1">
    <location>
        <begin position="104"/>
        <end position="126"/>
    </location>
</feature>
<keyword evidence="1" id="KW-0812">Transmembrane</keyword>
<comment type="caution">
    <text evidence="2">The sequence shown here is derived from an EMBL/GenBank/DDBJ whole genome shotgun (WGS) entry which is preliminary data.</text>
</comment>
<reference evidence="2 3" key="1">
    <citation type="journal article" date="2016" name="Nat. Commun.">
        <title>Thousands of microbial genomes shed light on interconnected biogeochemical processes in an aquifer system.</title>
        <authorList>
            <person name="Anantharaman K."/>
            <person name="Brown C.T."/>
            <person name="Hug L.A."/>
            <person name="Sharon I."/>
            <person name="Castelle C.J."/>
            <person name="Probst A.J."/>
            <person name="Thomas B.C."/>
            <person name="Singh A."/>
            <person name="Wilkins M.J."/>
            <person name="Karaoz U."/>
            <person name="Brodie E.L."/>
            <person name="Williams K.H."/>
            <person name="Hubbard S.S."/>
            <person name="Banfield J.F."/>
        </authorList>
    </citation>
    <scope>NUCLEOTIDE SEQUENCE [LARGE SCALE GENOMIC DNA]</scope>
</reference>
<dbReference type="EMBL" id="MGFG01000027">
    <property type="protein sequence ID" value="OGM00674.1"/>
    <property type="molecule type" value="Genomic_DNA"/>
</dbReference>
<name>A0A1F7WCW9_9BACT</name>
<organism evidence="2 3">
    <name type="scientific">Candidatus Uhrbacteria bacterium RIFOXYC2_FULL_47_19</name>
    <dbReference type="NCBI Taxonomy" id="1802424"/>
    <lineage>
        <taxon>Bacteria</taxon>
        <taxon>Candidatus Uhriibacteriota</taxon>
    </lineage>
</organism>
<proteinExistence type="predicted"/>
<protein>
    <submittedName>
        <fullName evidence="2">Uncharacterized protein</fullName>
    </submittedName>
</protein>
<dbReference type="Proteomes" id="UP000176988">
    <property type="component" value="Unassembled WGS sequence"/>
</dbReference>
<gene>
    <name evidence="2" type="ORF">A2480_01040</name>
</gene>
<dbReference type="Pfam" id="PF18895">
    <property type="entry name" value="T4SS_pilin"/>
    <property type="match status" value="1"/>
</dbReference>